<dbReference type="GO" id="GO:0018773">
    <property type="term" value="F:acetylpyruvate hydrolase activity"/>
    <property type="evidence" value="ECO:0007669"/>
    <property type="project" value="TreeGrafter"/>
</dbReference>
<reference evidence="3" key="1">
    <citation type="submission" date="2022-07" db="EMBL/GenBank/DDBJ databases">
        <authorList>
            <person name="Wu T."/>
        </authorList>
    </citation>
    <scope>NUCLEOTIDE SEQUENCE</scope>
    <source>
        <strain evidence="3">SD-1</strain>
    </source>
</reference>
<dbReference type="AlphaFoldDB" id="A0AAX3EJE6"/>
<keyword evidence="1" id="KW-0479">Metal-binding</keyword>
<accession>A0AAX3EJE6</accession>
<dbReference type="GO" id="GO:0046872">
    <property type="term" value="F:metal ion binding"/>
    <property type="evidence" value="ECO:0007669"/>
    <property type="project" value="UniProtKB-KW"/>
</dbReference>
<dbReference type="Gene3D" id="3.90.850.10">
    <property type="entry name" value="Fumarylacetoacetase-like, C-terminal domain"/>
    <property type="match status" value="1"/>
</dbReference>
<sequence length="241" mass="25400">MARLLTSEGIRHAVYLNEEWHHIDDPFAPVPTFLGPVTSAGKATLLAPTCPAVIVGIGHNDGNHPLPIQPWLKSVHTVASPNDVIEPPRRVGSVNVEGELAVVIGKSAVDLTAENALDHVLGYTIANDVTNATQAVIDERLFQAKSGTHYTPLGPWIETDIEDPGNLGIDVTVNGRAEARSGTFNLISGVVESLVHVTKWMVLEPGDVVMTGAPGTIVEVRPGDTVAITIDGIGTLVNAVA</sequence>
<name>A0AAX3EJE6_PAEUR</name>
<dbReference type="PANTHER" id="PTHR11820:SF7">
    <property type="entry name" value="ACYLPYRUVASE FAHD1, MITOCHONDRIAL"/>
    <property type="match status" value="1"/>
</dbReference>
<evidence type="ECO:0000313" key="4">
    <source>
        <dbReference type="Proteomes" id="UP001163293"/>
    </source>
</evidence>
<dbReference type="PANTHER" id="PTHR11820">
    <property type="entry name" value="ACYLPYRUVASE"/>
    <property type="match status" value="1"/>
</dbReference>
<protein>
    <submittedName>
        <fullName evidence="3">Fumarylacetoacetate hydrolase family protein</fullName>
    </submittedName>
</protein>
<dbReference type="EMBL" id="CP101185">
    <property type="protein sequence ID" value="UYV98040.1"/>
    <property type="molecule type" value="Genomic_DNA"/>
</dbReference>
<dbReference type="InterPro" id="IPR036663">
    <property type="entry name" value="Fumarylacetoacetase_C_sf"/>
</dbReference>
<gene>
    <name evidence="3" type="ORF">NL394_01990</name>
</gene>
<proteinExistence type="predicted"/>
<dbReference type="Pfam" id="PF01557">
    <property type="entry name" value="FAA_hydrolase"/>
    <property type="match status" value="1"/>
</dbReference>
<dbReference type="InterPro" id="IPR011234">
    <property type="entry name" value="Fumarylacetoacetase-like_C"/>
</dbReference>
<organism evidence="3 4">
    <name type="scientific">Paenarthrobacter ureafaciens</name>
    <dbReference type="NCBI Taxonomy" id="37931"/>
    <lineage>
        <taxon>Bacteria</taxon>
        <taxon>Bacillati</taxon>
        <taxon>Actinomycetota</taxon>
        <taxon>Actinomycetes</taxon>
        <taxon>Micrococcales</taxon>
        <taxon>Micrococcaceae</taxon>
        <taxon>Paenarthrobacter</taxon>
    </lineage>
</organism>
<evidence type="ECO:0000313" key="3">
    <source>
        <dbReference type="EMBL" id="UYV98040.1"/>
    </source>
</evidence>
<dbReference type="SUPFAM" id="SSF56529">
    <property type="entry name" value="FAH"/>
    <property type="match status" value="1"/>
</dbReference>
<keyword evidence="3" id="KW-0378">Hydrolase</keyword>
<dbReference type="RefSeq" id="WP_264398810.1">
    <property type="nucleotide sequence ID" value="NZ_CP101180.1"/>
</dbReference>
<evidence type="ECO:0000256" key="1">
    <source>
        <dbReference type="ARBA" id="ARBA00022723"/>
    </source>
</evidence>
<keyword evidence="4" id="KW-1185">Reference proteome</keyword>
<dbReference type="Proteomes" id="UP001163293">
    <property type="component" value="Chromosome"/>
</dbReference>
<feature type="domain" description="Fumarylacetoacetase-like C-terminal" evidence="2">
    <location>
        <begin position="63"/>
        <end position="240"/>
    </location>
</feature>
<evidence type="ECO:0000259" key="2">
    <source>
        <dbReference type="Pfam" id="PF01557"/>
    </source>
</evidence>